<proteinExistence type="predicted"/>
<evidence type="ECO:0000256" key="1">
    <source>
        <dbReference type="SAM" id="MobiDB-lite"/>
    </source>
</evidence>
<organism evidence="3 4">
    <name type="scientific">Ophiocordyceps unilateralis</name>
    <name type="common">Zombie-ant fungus</name>
    <name type="synonym">Torrubia unilateralis</name>
    <dbReference type="NCBI Taxonomy" id="268505"/>
    <lineage>
        <taxon>Eukaryota</taxon>
        <taxon>Fungi</taxon>
        <taxon>Dikarya</taxon>
        <taxon>Ascomycota</taxon>
        <taxon>Pezizomycotina</taxon>
        <taxon>Sordariomycetes</taxon>
        <taxon>Hypocreomycetidae</taxon>
        <taxon>Hypocreales</taxon>
        <taxon>Ophiocordycipitaceae</taxon>
        <taxon>Ophiocordyceps</taxon>
    </lineage>
</organism>
<evidence type="ECO:0000313" key="3">
    <source>
        <dbReference type="EMBL" id="PFH61837.1"/>
    </source>
</evidence>
<sequence>MRQRQCVILSALVLGAFCLYSVLLLPNSRARLMVKLPSAGGPAAAAAEAEAKPAPAPVEEEVWEEVRRPENGPQPKPVPGTTSHPIWYLLDNARRDLDGVRRRQSTTLESAVAEYRRRYGLPPPPHFDRWFAFARENKVQLVDEFDAIHELLTPFWGLKPKTIRKRVREALGGDNMLLGVAIRGGRVARVEGGPDWQRNATEGMMAGFVNLLPDMDVAFNIHDEPRVIVPHDDLARLVQRAKTETMPAARANRRPANDFSRRRPAELKADGSFDASAARGTSRFNTFAHQATWTHSRMSCPPDSPARVLDEDERADDLGRYAVGELGFVHNATAMSDMCLTPSLSATYGFFDRPNAYSVVHDLVPVFSQSKISSYSDIIYPSPWYWYRKVAYDEARDRPWARKADRLYWRGSTTGGFSRGGGWRRQHRQNLVHKINDGKGRALIMVDAAAAAAAQVSSDNSPRWEVRQVKRRDYRHLIDVAFSHVGQCDPDDCEAQKRFFRVRDRVDQNDAWAYKYLLDMDGNAFSGRFYAFLQSRSLTFKLALFREWHAEWLKPWAHYVPLSLQGDDWLDAVRFFADSSLGNNEAQRMADASRDWANKVVRKVDMEAWFFRLLLEYARIIDDNREQLGFDPSDAQRKLSQPDADPS</sequence>
<keyword evidence="4" id="KW-1185">Reference proteome</keyword>
<dbReference type="AlphaFoldDB" id="A0A2A9PLQ9"/>
<reference evidence="3 4" key="1">
    <citation type="journal article" date="2015" name="BMC Genomics">
        <title>Gene expression during zombie ant biting behavior reflects the complexity underlying fungal parasitic behavioral manipulation.</title>
        <authorList>
            <person name="de Bekker C."/>
            <person name="Ohm R.A."/>
            <person name="Loreto R.G."/>
            <person name="Sebastian A."/>
            <person name="Albert I."/>
            <person name="Merrow M."/>
            <person name="Brachmann A."/>
            <person name="Hughes D.P."/>
        </authorList>
    </citation>
    <scope>NUCLEOTIDE SEQUENCE [LARGE SCALE GENOMIC DNA]</scope>
    <source>
        <strain evidence="3 4">SC16a</strain>
    </source>
</reference>
<dbReference type="SMART" id="SM00672">
    <property type="entry name" value="CAP10"/>
    <property type="match status" value="1"/>
</dbReference>
<gene>
    <name evidence="3" type="ORF">XA68_16068</name>
</gene>
<evidence type="ECO:0000259" key="2">
    <source>
        <dbReference type="SMART" id="SM00672"/>
    </source>
</evidence>
<accession>A0A2A9PLQ9</accession>
<dbReference type="EMBL" id="LAZP02000052">
    <property type="protein sequence ID" value="PFH61837.1"/>
    <property type="molecule type" value="Genomic_DNA"/>
</dbReference>
<dbReference type="OrthoDB" id="541052at2759"/>
<comment type="caution">
    <text evidence="3">The sequence shown here is derived from an EMBL/GenBank/DDBJ whole genome shotgun (WGS) entry which is preliminary data.</text>
</comment>
<dbReference type="PANTHER" id="PTHR12203">
    <property type="entry name" value="KDEL LYS-ASP-GLU-LEU CONTAINING - RELATED"/>
    <property type="match status" value="1"/>
</dbReference>
<dbReference type="PANTHER" id="PTHR12203:SF104">
    <property type="entry name" value="PROTEIN CAP1, PUTATIVE (AFU_ORTHOLOGUE AFUA_1G05595)-RELATED"/>
    <property type="match status" value="1"/>
</dbReference>
<protein>
    <recommendedName>
        <fullName evidence="2">Glycosyl transferase CAP10 domain-containing protein</fullName>
    </recommendedName>
</protein>
<dbReference type="InterPro" id="IPR006598">
    <property type="entry name" value="CAP10"/>
</dbReference>
<reference evidence="3 4" key="2">
    <citation type="journal article" date="2017" name="Sci. Rep.">
        <title>Ant-infecting Ophiocordyceps genomes reveal a high diversity of potential behavioral manipulation genes and a possible major role for enterotoxins.</title>
        <authorList>
            <person name="de Bekker C."/>
            <person name="Ohm R.A."/>
            <person name="Evans H.C."/>
            <person name="Brachmann A."/>
            <person name="Hughes D.P."/>
        </authorList>
    </citation>
    <scope>NUCLEOTIDE SEQUENCE [LARGE SCALE GENOMIC DNA]</scope>
    <source>
        <strain evidence="3 4">SC16a</strain>
    </source>
</reference>
<dbReference type="Proteomes" id="UP000037136">
    <property type="component" value="Unassembled WGS sequence"/>
</dbReference>
<name>A0A2A9PLQ9_OPHUN</name>
<feature type="domain" description="Glycosyl transferase CAP10" evidence="2">
    <location>
        <begin position="334"/>
        <end position="624"/>
    </location>
</feature>
<dbReference type="InterPro" id="IPR051091">
    <property type="entry name" value="O-Glucosyltr/Glycosyltrsf_90"/>
</dbReference>
<evidence type="ECO:0000313" key="4">
    <source>
        <dbReference type="Proteomes" id="UP000037136"/>
    </source>
</evidence>
<dbReference type="Pfam" id="PF05686">
    <property type="entry name" value="Glyco_transf_90"/>
    <property type="match status" value="1"/>
</dbReference>
<feature type="region of interest" description="Disordered" evidence="1">
    <location>
        <begin position="65"/>
        <end position="84"/>
    </location>
</feature>